<keyword evidence="5" id="KW-0805">Transcription regulation</keyword>
<accession>A0ABS4JRE4</accession>
<keyword evidence="9" id="KW-1185">Reference proteome</keyword>
<evidence type="ECO:0000256" key="5">
    <source>
        <dbReference type="ARBA" id="ARBA00023015"/>
    </source>
</evidence>
<proteinExistence type="inferred from homology"/>
<evidence type="ECO:0000256" key="3">
    <source>
        <dbReference type="ARBA" id="ARBA00022491"/>
    </source>
</evidence>
<evidence type="ECO:0000256" key="2">
    <source>
        <dbReference type="ARBA" id="ARBA00017823"/>
    </source>
</evidence>
<dbReference type="EMBL" id="JAGGLG010000002">
    <property type="protein sequence ID" value="MBP2017014.1"/>
    <property type="molecule type" value="Genomic_DNA"/>
</dbReference>
<dbReference type="InterPro" id="IPR007412">
    <property type="entry name" value="FlgM"/>
</dbReference>
<keyword evidence="8" id="KW-0282">Flagellum</keyword>
<feature type="domain" description="Anti-sigma-28 factor FlgM C-terminal" evidence="7">
    <location>
        <begin position="39"/>
        <end position="92"/>
    </location>
</feature>
<keyword evidence="4" id="KW-1005">Bacterial flagellum biogenesis</keyword>
<gene>
    <name evidence="8" type="ORF">J2Z79_000388</name>
</gene>
<keyword evidence="8" id="KW-0969">Cilium</keyword>
<dbReference type="InterPro" id="IPR035890">
    <property type="entry name" value="Anti-sigma-28_factor_FlgM_sf"/>
</dbReference>
<evidence type="ECO:0000256" key="6">
    <source>
        <dbReference type="ARBA" id="ARBA00023163"/>
    </source>
</evidence>
<comment type="similarity">
    <text evidence="1">Belongs to the FlgM family.</text>
</comment>
<dbReference type="Pfam" id="PF04316">
    <property type="entry name" value="FlgM"/>
    <property type="match status" value="1"/>
</dbReference>
<dbReference type="SUPFAM" id="SSF101498">
    <property type="entry name" value="Anti-sigma factor FlgM"/>
    <property type="match status" value="1"/>
</dbReference>
<evidence type="ECO:0000313" key="9">
    <source>
        <dbReference type="Proteomes" id="UP001519289"/>
    </source>
</evidence>
<keyword evidence="8" id="KW-0966">Cell projection</keyword>
<name>A0ABS4JRE4_9FIRM</name>
<organism evidence="8 9">
    <name type="scientific">Symbiobacterium terraclitae</name>
    <dbReference type="NCBI Taxonomy" id="557451"/>
    <lineage>
        <taxon>Bacteria</taxon>
        <taxon>Bacillati</taxon>
        <taxon>Bacillota</taxon>
        <taxon>Clostridia</taxon>
        <taxon>Eubacteriales</taxon>
        <taxon>Symbiobacteriaceae</taxon>
        <taxon>Symbiobacterium</taxon>
    </lineage>
</organism>
<dbReference type="NCBIfam" id="TIGR03824">
    <property type="entry name" value="FlgM_jcvi"/>
    <property type="match status" value="1"/>
</dbReference>
<dbReference type="Proteomes" id="UP001519289">
    <property type="component" value="Unassembled WGS sequence"/>
</dbReference>
<keyword evidence="3" id="KW-0678">Repressor</keyword>
<keyword evidence="6" id="KW-0804">Transcription</keyword>
<protein>
    <recommendedName>
        <fullName evidence="2">Negative regulator of flagellin synthesis</fullName>
    </recommendedName>
</protein>
<evidence type="ECO:0000259" key="7">
    <source>
        <dbReference type="Pfam" id="PF04316"/>
    </source>
</evidence>
<dbReference type="InterPro" id="IPR031316">
    <property type="entry name" value="FlgM_C"/>
</dbReference>
<evidence type="ECO:0000256" key="4">
    <source>
        <dbReference type="ARBA" id="ARBA00022795"/>
    </source>
</evidence>
<evidence type="ECO:0000256" key="1">
    <source>
        <dbReference type="ARBA" id="ARBA00005322"/>
    </source>
</evidence>
<comment type="caution">
    <text evidence="8">The sequence shown here is derived from an EMBL/GenBank/DDBJ whole genome shotgun (WGS) entry which is preliminary data.</text>
</comment>
<evidence type="ECO:0000313" key="8">
    <source>
        <dbReference type="EMBL" id="MBP2017014.1"/>
    </source>
</evidence>
<dbReference type="RefSeq" id="WP_209465166.1">
    <property type="nucleotide sequence ID" value="NZ_JAGGLG010000002.1"/>
</dbReference>
<sequence length="99" mass="11097">MRVDGPKITTAAGLNRIDRPKVNEARARAREAAEALSEDRLSLSSRALQVRDIEPALSVMPSVRADLVNRLREQIQRGEYQVDPGRLADLLIRLRVVEP</sequence>
<reference evidence="8 9" key="1">
    <citation type="submission" date="2021-03" db="EMBL/GenBank/DDBJ databases">
        <title>Genomic Encyclopedia of Type Strains, Phase IV (KMG-IV): sequencing the most valuable type-strain genomes for metagenomic binning, comparative biology and taxonomic classification.</title>
        <authorList>
            <person name="Goeker M."/>
        </authorList>
    </citation>
    <scope>NUCLEOTIDE SEQUENCE [LARGE SCALE GENOMIC DNA]</scope>
    <source>
        <strain evidence="8 9">DSM 27138</strain>
    </source>
</reference>